<evidence type="ECO:0000313" key="1">
    <source>
        <dbReference type="EMBL" id="CBY38041.1"/>
    </source>
</evidence>
<protein>
    <submittedName>
        <fullName evidence="1">Uncharacterized protein</fullName>
    </submittedName>
</protein>
<dbReference type="AlphaFoldDB" id="E4YRE9"/>
<organism evidence="1">
    <name type="scientific">Oikopleura dioica</name>
    <name type="common">Tunicate</name>
    <dbReference type="NCBI Taxonomy" id="34765"/>
    <lineage>
        <taxon>Eukaryota</taxon>
        <taxon>Metazoa</taxon>
        <taxon>Chordata</taxon>
        <taxon>Tunicata</taxon>
        <taxon>Appendicularia</taxon>
        <taxon>Copelata</taxon>
        <taxon>Oikopleuridae</taxon>
        <taxon>Oikopleura</taxon>
    </lineage>
</organism>
<dbReference type="Proteomes" id="UP000011014">
    <property type="component" value="Unassembled WGS sequence"/>
</dbReference>
<name>E4YRE9_OIKDI</name>
<gene>
    <name evidence="1" type="ORF">GSOID_T00031544001</name>
</gene>
<reference evidence="1" key="1">
    <citation type="journal article" date="2010" name="Science">
        <title>Plasticity of animal genome architecture unmasked by rapid evolution of a pelagic tunicate.</title>
        <authorList>
            <person name="Denoeud F."/>
            <person name="Henriet S."/>
            <person name="Mungpakdee S."/>
            <person name="Aury J.M."/>
            <person name="Da Silva C."/>
            <person name="Brinkmann H."/>
            <person name="Mikhaleva J."/>
            <person name="Olsen L.C."/>
            <person name="Jubin C."/>
            <person name="Canestro C."/>
            <person name="Bouquet J.M."/>
            <person name="Danks G."/>
            <person name="Poulain J."/>
            <person name="Campsteijn C."/>
            <person name="Adamski M."/>
            <person name="Cross I."/>
            <person name="Yadetie F."/>
            <person name="Muffato M."/>
            <person name="Louis A."/>
            <person name="Butcher S."/>
            <person name="Tsagkogeorga G."/>
            <person name="Konrad A."/>
            <person name="Singh S."/>
            <person name="Jensen M.F."/>
            <person name="Cong E.H."/>
            <person name="Eikeseth-Otteraa H."/>
            <person name="Noel B."/>
            <person name="Anthouard V."/>
            <person name="Porcel B.M."/>
            <person name="Kachouri-Lafond R."/>
            <person name="Nishino A."/>
            <person name="Ugolini M."/>
            <person name="Chourrout P."/>
            <person name="Nishida H."/>
            <person name="Aasland R."/>
            <person name="Huzurbazar S."/>
            <person name="Westhof E."/>
            <person name="Delsuc F."/>
            <person name="Lehrach H."/>
            <person name="Reinhardt R."/>
            <person name="Weissenbach J."/>
            <person name="Roy S.W."/>
            <person name="Artiguenave F."/>
            <person name="Postlethwait J.H."/>
            <person name="Manak J.R."/>
            <person name="Thompson E.M."/>
            <person name="Jaillon O."/>
            <person name="Du Pasquier L."/>
            <person name="Boudinot P."/>
            <person name="Liberles D.A."/>
            <person name="Volff J.N."/>
            <person name="Philippe H."/>
            <person name="Lenhard B."/>
            <person name="Roest Crollius H."/>
            <person name="Wincker P."/>
            <person name="Chourrout D."/>
        </authorList>
    </citation>
    <scope>NUCLEOTIDE SEQUENCE [LARGE SCALE GENOMIC DNA]</scope>
</reference>
<accession>E4YRE9</accession>
<dbReference type="EMBL" id="FN655118">
    <property type="protein sequence ID" value="CBY38041.1"/>
    <property type="molecule type" value="Genomic_DNA"/>
</dbReference>
<proteinExistence type="predicted"/>
<sequence>MNSNKDFYLPQNVRVELLTLLRTREEEPVWWELLRNERSLDFILDELRKYPKILLQLSRLSNSNILINLIKNGHHDSLEETYCSWRGCQRE</sequence>